<keyword evidence="7" id="KW-0067">ATP-binding</keyword>
<evidence type="ECO:0000259" key="10">
    <source>
        <dbReference type="PROSITE" id="PS50109"/>
    </source>
</evidence>
<feature type="domain" description="Histidine kinase" evidence="10">
    <location>
        <begin position="181"/>
        <end position="394"/>
    </location>
</feature>
<dbReference type="SUPFAM" id="SSF55874">
    <property type="entry name" value="ATPase domain of HSP90 chaperone/DNA topoisomerase II/histidine kinase"/>
    <property type="match status" value="1"/>
</dbReference>
<dbReference type="InterPro" id="IPR036097">
    <property type="entry name" value="HisK_dim/P_sf"/>
</dbReference>
<keyword evidence="8" id="KW-0902">Two-component regulatory system</keyword>
<evidence type="ECO:0000259" key="11">
    <source>
        <dbReference type="PROSITE" id="PS50113"/>
    </source>
</evidence>
<organism evidence="12 13">
    <name type="scientific">Alienimonas chondri</name>
    <dbReference type="NCBI Taxonomy" id="2681879"/>
    <lineage>
        <taxon>Bacteria</taxon>
        <taxon>Pseudomonadati</taxon>
        <taxon>Planctomycetota</taxon>
        <taxon>Planctomycetia</taxon>
        <taxon>Planctomycetales</taxon>
        <taxon>Planctomycetaceae</taxon>
        <taxon>Alienimonas</taxon>
    </lineage>
</organism>
<dbReference type="InterPro" id="IPR000014">
    <property type="entry name" value="PAS"/>
</dbReference>
<dbReference type="InterPro" id="IPR000700">
    <property type="entry name" value="PAS-assoc_C"/>
</dbReference>
<dbReference type="SUPFAM" id="SSF55785">
    <property type="entry name" value="PYP-like sensor domain (PAS domain)"/>
    <property type="match status" value="1"/>
</dbReference>
<dbReference type="Pfam" id="PF02518">
    <property type="entry name" value="HATPase_c"/>
    <property type="match status" value="1"/>
</dbReference>
<dbReference type="GO" id="GO:0016740">
    <property type="term" value="F:transferase activity"/>
    <property type="evidence" value="ECO:0007669"/>
    <property type="project" value="UniProtKB-KW"/>
</dbReference>
<dbReference type="RefSeq" id="WP_171187629.1">
    <property type="nucleotide sequence ID" value="NZ_WTPX01000082.1"/>
</dbReference>
<dbReference type="PROSITE" id="PS50113">
    <property type="entry name" value="PAC"/>
    <property type="match status" value="1"/>
</dbReference>
<comment type="caution">
    <text evidence="12">The sequence shown here is derived from an EMBL/GenBank/DDBJ whole genome shotgun (WGS) entry which is preliminary data.</text>
</comment>
<protein>
    <recommendedName>
        <fullName evidence="2">histidine kinase</fullName>
        <ecNumber evidence="2">2.7.13.3</ecNumber>
    </recommendedName>
</protein>
<accession>A0ABX1VGD0</accession>
<dbReference type="CDD" id="cd00082">
    <property type="entry name" value="HisKA"/>
    <property type="match status" value="1"/>
</dbReference>
<reference evidence="12 13" key="1">
    <citation type="journal article" date="2020" name="Syst. Appl. Microbiol.">
        <title>Alienimonas chondri sp. nov., a novel planctomycete isolated from the biofilm of the red alga Chondrus crispus.</title>
        <authorList>
            <person name="Vitorino I."/>
            <person name="Albuquerque L."/>
            <person name="Wiegand S."/>
            <person name="Kallscheuer N."/>
            <person name="da Costa M.S."/>
            <person name="Lobo-da-Cunha A."/>
            <person name="Jogler C."/>
            <person name="Lage O.M."/>
        </authorList>
    </citation>
    <scope>NUCLEOTIDE SEQUENCE [LARGE SCALE GENOMIC DNA]</scope>
    <source>
        <strain evidence="12 13">LzC2</strain>
    </source>
</reference>
<dbReference type="InterPro" id="IPR036890">
    <property type="entry name" value="HATPase_C_sf"/>
</dbReference>
<evidence type="ECO:0000256" key="8">
    <source>
        <dbReference type="ARBA" id="ARBA00023012"/>
    </source>
</evidence>
<evidence type="ECO:0000256" key="5">
    <source>
        <dbReference type="ARBA" id="ARBA00022741"/>
    </source>
</evidence>
<proteinExistence type="predicted"/>
<dbReference type="SUPFAM" id="SSF47384">
    <property type="entry name" value="Homodimeric domain of signal transducing histidine kinase"/>
    <property type="match status" value="1"/>
</dbReference>
<keyword evidence="3" id="KW-0597">Phosphoprotein</keyword>
<dbReference type="InterPro" id="IPR003594">
    <property type="entry name" value="HATPase_dom"/>
</dbReference>
<dbReference type="Gene3D" id="3.30.565.10">
    <property type="entry name" value="Histidine kinase-like ATPase, C-terminal domain"/>
    <property type="match status" value="1"/>
</dbReference>
<keyword evidence="9" id="KW-0175">Coiled coil</keyword>
<evidence type="ECO:0000256" key="7">
    <source>
        <dbReference type="ARBA" id="ARBA00022840"/>
    </source>
</evidence>
<evidence type="ECO:0000256" key="1">
    <source>
        <dbReference type="ARBA" id="ARBA00000085"/>
    </source>
</evidence>
<keyword evidence="5" id="KW-0547">Nucleotide-binding</keyword>
<dbReference type="Gene3D" id="1.10.287.130">
    <property type="match status" value="1"/>
</dbReference>
<evidence type="ECO:0000256" key="2">
    <source>
        <dbReference type="ARBA" id="ARBA00012438"/>
    </source>
</evidence>
<dbReference type="NCBIfam" id="TIGR00229">
    <property type="entry name" value="sensory_box"/>
    <property type="match status" value="1"/>
</dbReference>
<dbReference type="InterPro" id="IPR004358">
    <property type="entry name" value="Sig_transdc_His_kin-like_C"/>
</dbReference>
<feature type="coiled-coil region" evidence="9">
    <location>
        <begin position="131"/>
        <end position="172"/>
    </location>
</feature>
<dbReference type="InterPro" id="IPR001610">
    <property type="entry name" value="PAC"/>
</dbReference>
<gene>
    <name evidence="12" type="primary">sasA_7</name>
    <name evidence="12" type="ORF">LzC2_25990</name>
</gene>
<dbReference type="InterPro" id="IPR035965">
    <property type="entry name" value="PAS-like_dom_sf"/>
</dbReference>
<dbReference type="Pfam" id="PF13426">
    <property type="entry name" value="PAS_9"/>
    <property type="match status" value="1"/>
</dbReference>
<feature type="domain" description="PAC" evidence="11">
    <location>
        <begin position="91"/>
        <end position="143"/>
    </location>
</feature>
<comment type="catalytic activity">
    <reaction evidence="1">
        <text>ATP + protein L-histidine = ADP + protein N-phospho-L-histidine.</text>
        <dbReference type="EC" id="2.7.13.3"/>
    </reaction>
</comment>
<dbReference type="Proteomes" id="UP000609651">
    <property type="component" value="Unassembled WGS sequence"/>
</dbReference>
<dbReference type="EMBL" id="WTPX01000082">
    <property type="protein sequence ID" value="NNJ26511.1"/>
    <property type="molecule type" value="Genomic_DNA"/>
</dbReference>
<keyword evidence="6" id="KW-0418">Kinase</keyword>
<evidence type="ECO:0000313" key="12">
    <source>
        <dbReference type="EMBL" id="NNJ26511.1"/>
    </source>
</evidence>
<evidence type="ECO:0000256" key="9">
    <source>
        <dbReference type="SAM" id="Coils"/>
    </source>
</evidence>
<dbReference type="InterPro" id="IPR005467">
    <property type="entry name" value="His_kinase_dom"/>
</dbReference>
<dbReference type="PANTHER" id="PTHR43065:SF10">
    <property type="entry name" value="PEROXIDE STRESS-ACTIVATED HISTIDINE KINASE MAK3"/>
    <property type="match status" value="1"/>
</dbReference>
<dbReference type="EC" id="2.7.13.3" evidence="2"/>
<name>A0ABX1VGD0_9PLAN</name>
<dbReference type="SMART" id="SM00387">
    <property type="entry name" value="HATPase_c"/>
    <property type="match status" value="1"/>
</dbReference>
<dbReference type="Pfam" id="PF00512">
    <property type="entry name" value="HisKA"/>
    <property type="match status" value="1"/>
</dbReference>
<evidence type="ECO:0000313" key="13">
    <source>
        <dbReference type="Proteomes" id="UP000609651"/>
    </source>
</evidence>
<evidence type="ECO:0000256" key="4">
    <source>
        <dbReference type="ARBA" id="ARBA00022679"/>
    </source>
</evidence>
<dbReference type="PRINTS" id="PR00344">
    <property type="entry name" value="BCTRLSENSOR"/>
</dbReference>
<evidence type="ECO:0000256" key="6">
    <source>
        <dbReference type="ARBA" id="ARBA00022777"/>
    </source>
</evidence>
<dbReference type="CDD" id="cd00130">
    <property type="entry name" value="PAS"/>
    <property type="match status" value="1"/>
</dbReference>
<keyword evidence="13" id="KW-1185">Reference proteome</keyword>
<dbReference type="PANTHER" id="PTHR43065">
    <property type="entry name" value="SENSOR HISTIDINE KINASE"/>
    <property type="match status" value="1"/>
</dbReference>
<dbReference type="PROSITE" id="PS50109">
    <property type="entry name" value="HIS_KIN"/>
    <property type="match status" value="1"/>
</dbReference>
<evidence type="ECO:0000256" key="3">
    <source>
        <dbReference type="ARBA" id="ARBA00022553"/>
    </source>
</evidence>
<dbReference type="SMART" id="SM00388">
    <property type="entry name" value="HisKA"/>
    <property type="match status" value="1"/>
</dbReference>
<keyword evidence="4 12" id="KW-0808">Transferase</keyword>
<sequence>MTDPTDGAAPGRREIDDALFRFVAESTYDWESWHRSDGALVWVNGAVALMTGYDVDECLAMPEYPLPIVDERNHALWREILADAKAGRSGNDREFRVTTRGGDSLWMAVSYQPMADDAGRRLGFRTSVRDITERQSMKEELARQNDLLERRLREQTAKVARLERTRASMEKLAAVGELAAGVAHEINNPLAGIRNAFALIRGGLDPGHPHYDLLDLVDGEIERVAGIIRQMYQLYNRSPPQAADISVEKVVGDVFCLLGPTAERYGVRLEVSSLGDAADGTPAKLPKNELKQVLFNLVRNAVQASERGGEVRVEVGAEASTVEIAVVDRGTGIDAKTLPRIFEPFFSTKGQLKEGMGLGLSVTQNLIAAMGGEMTCATELGEGTTFRVTLPRYAADVGADDTGAADADAAEADAARGGA</sequence>
<dbReference type="Gene3D" id="3.30.450.20">
    <property type="entry name" value="PAS domain"/>
    <property type="match status" value="1"/>
</dbReference>
<dbReference type="SMART" id="SM00086">
    <property type="entry name" value="PAC"/>
    <property type="match status" value="1"/>
</dbReference>
<dbReference type="InterPro" id="IPR003661">
    <property type="entry name" value="HisK_dim/P_dom"/>
</dbReference>